<evidence type="ECO:0000313" key="4">
    <source>
        <dbReference type="Proteomes" id="UP000725002"/>
    </source>
</evidence>
<keyword evidence="1" id="KW-1133">Transmembrane helix</keyword>
<dbReference type="Pfam" id="PF01551">
    <property type="entry name" value="Peptidase_M23"/>
    <property type="match status" value="1"/>
</dbReference>
<dbReference type="SUPFAM" id="SSF51261">
    <property type="entry name" value="Duplicated hybrid motif"/>
    <property type="match status" value="1"/>
</dbReference>
<feature type="domain" description="M23ase beta-sheet core" evidence="2">
    <location>
        <begin position="204"/>
        <end position="299"/>
    </location>
</feature>
<evidence type="ECO:0000256" key="1">
    <source>
        <dbReference type="SAM" id="Phobius"/>
    </source>
</evidence>
<proteinExistence type="predicted"/>
<gene>
    <name evidence="3" type="ORF">IAB75_03635</name>
</gene>
<dbReference type="CDD" id="cd12797">
    <property type="entry name" value="M23_peptidase"/>
    <property type="match status" value="1"/>
</dbReference>
<dbReference type="PANTHER" id="PTHR21666">
    <property type="entry name" value="PEPTIDASE-RELATED"/>
    <property type="match status" value="1"/>
</dbReference>
<dbReference type="GO" id="GO:0004222">
    <property type="term" value="F:metalloendopeptidase activity"/>
    <property type="evidence" value="ECO:0007669"/>
    <property type="project" value="TreeGrafter"/>
</dbReference>
<reference evidence="3" key="2">
    <citation type="journal article" date="2021" name="PeerJ">
        <title>Extensive microbial diversity within the chicken gut microbiome revealed by metagenomics and culture.</title>
        <authorList>
            <person name="Gilroy R."/>
            <person name="Ravi A."/>
            <person name="Getino M."/>
            <person name="Pursley I."/>
            <person name="Horton D.L."/>
            <person name="Alikhan N.F."/>
            <person name="Baker D."/>
            <person name="Gharbi K."/>
            <person name="Hall N."/>
            <person name="Watson M."/>
            <person name="Adriaenssens E.M."/>
            <person name="Foster-Nyarko E."/>
            <person name="Jarju S."/>
            <person name="Secka A."/>
            <person name="Antonio M."/>
            <person name="Oren A."/>
            <person name="Chaudhuri R.R."/>
            <person name="La Ragione R."/>
            <person name="Hildebrand F."/>
            <person name="Pallen M.J."/>
        </authorList>
    </citation>
    <scope>NUCLEOTIDE SEQUENCE</scope>
    <source>
        <strain evidence="3">G3-8215</strain>
    </source>
</reference>
<dbReference type="InterPro" id="IPR050570">
    <property type="entry name" value="Cell_wall_metabolism_enzyme"/>
</dbReference>
<sequence>MSKFKRYIFNTETLTYEVKERSARARLFKGVLLFAASLGMAVLYVWIYTSVLGCDLPKTAALKKINARWSLKMDIMNSQLDRYEASLESIRVRDDDVYRSIFGMNEIPAEVRNAGIGGVDRYSWLDEAGPGSLLKSTKIRLDVLSRKTFVQSKSFDDVTVLSKRAGDMAQCIPAVPPIDPVPGTYRISSSFGRRTDPISGRTAYHEGVDFACHVGNPVYATADGVVVKVQLERYGYGKNLIIDHGFGYKTRYAHMDEIDVKVGDVVKRGKFIGTSGNSGKSTGPHLHYEVLYRGAHVNPYNYYDLSMTHDEYMSLIAHTNE</sequence>
<dbReference type="FunFam" id="2.70.70.10:FF:000006">
    <property type="entry name" value="M23 family peptidase"/>
    <property type="match status" value="1"/>
</dbReference>
<protein>
    <submittedName>
        <fullName evidence="3">M23 family metallopeptidase</fullName>
    </submittedName>
</protein>
<comment type="caution">
    <text evidence="3">The sequence shown here is derived from an EMBL/GenBank/DDBJ whole genome shotgun (WGS) entry which is preliminary data.</text>
</comment>
<dbReference type="AlphaFoldDB" id="A0A940IHY3"/>
<name>A0A940IHY3_9BACT</name>
<dbReference type="InterPro" id="IPR011055">
    <property type="entry name" value="Dup_hybrid_motif"/>
</dbReference>
<evidence type="ECO:0000313" key="3">
    <source>
        <dbReference type="EMBL" id="MBO8483191.1"/>
    </source>
</evidence>
<dbReference type="InterPro" id="IPR016047">
    <property type="entry name" value="M23ase_b-sheet_dom"/>
</dbReference>
<keyword evidence="1" id="KW-0472">Membrane</keyword>
<evidence type="ECO:0000259" key="2">
    <source>
        <dbReference type="Pfam" id="PF01551"/>
    </source>
</evidence>
<keyword evidence="1" id="KW-0812">Transmembrane</keyword>
<reference evidence="3" key="1">
    <citation type="submission" date="2020-10" db="EMBL/GenBank/DDBJ databases">
        <authorList>
            <person name="Gilroy R."/>
        </authorList>
    </citation>
    <scope>NUCLEOTIDE SEQUENCE</scope>
    <source>
        <strain evidence="3">G3-8215</strain>
    </source>
</reference>
<dbReference type="Proteomes" id="UP000725002">
    <property type="component" value="Unassembled WGS sequence"/>
</dbReference>
<feature type="transmembrane region" description="Helical" evidence="1">
    <location>
        <begin position="27"/>
        <end position="48"/>
    </location>
</feature>
<dbReference type="Gene3D" id="2.70.70.10">
    <property type="entry name" value="Glucose Permease (Domain IIA)"/>
    <property type="match status" value="1"/>
</dbReference>
<dbReference type="PANTHER" id="PTHR21666:SF286">
    <property type="entry name" value="LIPOPROTEIN NLPD"/>
    <property type="match status" value="1"/>
</dbReference>
<organism evidence="3 4">
    <name type="scientific">Candidatus Cryptobacteroides avicola</name>
    <dbReference type="NCBI Taxonomy" id="2840757"/>
    <lineage>
        <taxon>Bacteria</taxon>
        <taxon>Pseudomonadati</taxon>
        <taxon>Bacteroidota</taxon>
        <taxon>Bacteroidia</taxon>
        <taxon>Bacteroidales</taxon>
        <taxon>Candidatus Cryptobacteroides</taxon>
    </lineage>
</organism>
<dbReference type="EMBL" id="JADILV010000024">
    <property type="protein sequence ID" value="MBO8483191.1"/>
    <property type="molecule type" value="Genomic_DNA"/>
</dbReference>
<accession>A0A940IHY3</accession>